<evidence type="ECO:0000256" key="1">
    <source>
        <dbReference type="ARBA" id="ARBA00010364"/>
    </source>
</evidence>
<dbReference type="HAMAP" id="MF_00634">
    <property type="entry name" value="UPF0235"/>
    <property type="match status" value="1"/>
</dbReference>
<accession>X1AIT3</accession>
<gene>
    <name evidence="2" type="ORF">S01H4_14209</name>
</gene>
<dbReference type="Gene3D" id="3.30.1200.10">
    <property type="entry name" value="YggU-like"/>
    <property type="match status" value="1"/>
</dbReference>
<dbReference type="NCBIfam" id="TIGR00251">
    <property type="entry name" value="DUF167 family protein"/>
    <property type="match status" value="1"/>
</dbReference>
<evidence type="ECO:0000313" key="2">
    <source>
        <dbReference type="EMBL" id="GAG59901.1"/>
    </source>
</evidence>
<dbReference type="AlphaFoldDB" id="X1AIT3"/>
<comment type="similarity">
    <text evidence="1">Belongs to the UPF0235 family.</text>
</comment>
<sequence>MVDGSKNTKLKIRVTPRAKRDEVYCILEDGTVKVRLTAPPVEGKANKALIKYFSGIFEIPRSRIEILSGFKNRNKLVNIQGIDSVEINIKLN</sequence>
<comment type="caution">
    <text evidence="2">The sequence shown here is derived from an EMBL/GenBank/DDBJ whole genome shotgun (WGS) entry which is preliminary data.</text>
</comment>
<dbReference type="EMBL" id="BART01006235">
    <property type="protein sequence ID" value="GAG59901.1"/>
    <property type="molecule type" value="Genomic_DNA"/>
</dbReference>
<name>X1AIT3_9ZZZZ</name>
<dbReference type="PANTHER" id="PTHR13420">
    <property type="entry name" value="UPF0235 PROTEIN C15ORF40"/>
    <property type="match status" value="1"/>
</dbReference>
<dbReference type="InterPro" id="IPR003746">
    <property type="entry name" value="DUF167"/>
</dbReference>
<dbReference type="Pfam" id="PF02594">
    <property type="entry name" value="DUF167"/>
    <property type="match status" value="1"/>
</dbReference>
<dbReference type="GO" id="GO:0005737">
    <property type="term" value="C:cytoplasm"/>
    <property type="evidence" value="ECO:0007669"/>
    <property type="project" value="TreeGrafter"/>
</dbReference>
<proteinExistence type="inferred from homology"/>
<organism evidence="2">
    <name type="scientific">marine sediment metagenome</name>
    <dbReference type="NCBI Taxonomy" id="412755"/>
    <lineage>
        <taxon>unclassified sequences</taxon>
        <taxon>metagenomes</taxon>
        <taxon>ecological metagenomes</taxon>
    </lineage>
</organism>
<dbReference type="PANTHER" id="PTHR13420:SF7">
    <property type="entry name" value="UPF0235 PROTEIN C15ORF40"/>
    <property type="match status" value="1"/>
</dbReference>
<dbReference type="SMART" id="SM01152">
    <property type="entry name" value="DUF167"/>
    <property type="match status" value="1"/>
</dbReference>
<dbReference type="SUPFAM" id="SSF69786">
    <property type="entry name" value="YggU-like"/>
    <property type="match status" value="1"/>
</dbReference>
<protein>
    <submittedName>
        <fullName evidence="2">Uncharacterized protein</fullName>
    </submittedName>
</protein>
<feature type="non-terminal residue" evidence="2">
    <location>
        <position position="92"/>
    </location>
</feature>
<reference evidence="2" key="1">
    <citation type="journal article" date="2014" name="Front. Microbiol.">
        <title>High frequency of phylogenetically diverse reductive dehalogenase-homologous genes in deep subseafloor sedimentary metagenomes.</title>
        <authorList>
            <person name="Kawai M."/>
            <person name="Futagami T."/>
            <person name="Toyoda A."/>
            <person name="Takaki Y."/>
            <person name="Nishi S."/>
            <person name="Hori S."/>
            <person name="Arai W."/>
            <person name="Tsubouchi T."/>
            <person name="Morono Y."/>
            <person name="Uchiyama I."/>
            <person name="Ito T."/>
            <person name="Fujiyama A."/>
            <person name="Inagaki F."/>
            <person name="Takami H."/>
        </authorList>
    </citation>
    <scope>NUCLEOTIDE SEQUENCE</scope>
    <source>
        <strain evidence="2">Expedition CK06-06</strain>
    </source>
</reference>
<dbReference type="InterPro" id="IPR036591">
    <property type="entry name" value="YggU-like_sf"/>
</dbReference>